<organism evidence="1 2">
    <name type="scientific">Bacillus altitudinis</name>
    <dbReference type="NCBI Taxonomy" id="293387"/>
    <lineage>
        <taxon>Bacteria</taxon>
        <taxon>Bacillati</taxon>
        <taxon>Bacillota</taxon>
        <taxon>Bacilli</taxon>
        <taxon>Bacillales</taxon>
        <taxon>Bacillaceae</taxon>
        <taxon>Bacillus</taxon>
    </lineage>
</organism>
<protein>
    <recommendedName>
        <fullName evidence="3">Phage tail protein</fullName>
    </recommendedName>
</protein>
<evidence type="ECO:0008006" key="3">
    <source>
        <dbReference type="Google" id="ProtNLM"/>
    </source>
</evidence>
<evidence type="ECO:0000313" key="2">
    <source>
        <dbReference type="Proteomes" id="UP000433089"/>
    </source>
</evidence>
<dbReference type="AlphaFoldDB" id="A0A653R3Y6"/>
<accession>A0A653R3Y6</accession>
<name>A0A653R3Y6_BACAB</name>
<sequence>MATTGLRDIQVGVFEDDVAKEAIEVLKVPGAIESKLEPSSEIAVLYGDDGVFDQEGSGVGEAKLEIGVADLTTEMKNKLLGAAAIGGWLEAYGKDTDPPFVAITFRQKTKGGFWYVGLLRGKFGIPSTEGKTKEDKVEFITPTIEGQFMPRKSDGLTYVMAHSASPGFTEKGFYDFVFKGIIPSADGDNGTAEAPSSTTTKK</sequence>
<proteinExistence type="predicted"/>
<dbReference type="EMBL" id="CABWLH010000009">
    <property type="protein sequence ID" value="VXB49740.1"/>
    <property type="molecule type" value="Genomic_DNA"/>
</dbReference>
<gene>
    <name evidence="1" type="ORF">BACI348_40849</name>
</gene>
<reference evidence="1 2" key="1">
    <citation type="submission" date="2019-10" db="EMBL/GenBank/DDBJ databases">
        <authorList>
            <person name="Karimi E."/>
        </authorList>
    </citation>
    <scope>NUCLEOTIDE SEQUENCE [LARGE SCALE GENOMIC DNA]</scope>
    <source>
        <strain evidence="1">Bacillus sp. 348</strain>
    </source>
</reference>
<evidence type="ECO:0000313" key="1">
    <source>
        <dbReference type="EMBL" id="VXB49740.1"/>
    </source>
</evidence>
<dbReference type="InterPro" id="IPR006490">
    <property type="entry name" value="Maj_tail_phi13"/>
</dbReference>
<dbReference type="NCBIfam" id="TIGR01603">
    <property type="entry name" value="maj_tail_phi13"/>
    <property type="match status" value="1"/>
</dbReference>
<dbReference type="Proteomes" id="UP000433089">
    <property type="component" value="Unassembled WGS sequence"/>
</dbReference>
<dbReference type="RefSeq" id="WP_159159658.1">
    <property type="nucleotide sequence ID" value="NZ_LR732831.1"/>
</dbReference>